<evidence type="ECO:0000256" key="1">
    <source>
        <dbReference type="SAM" id="Phobius"/>
    </source>
</evidence>
<keyword evidence="1" id="KW-0472">Membrane</keyword>
<evidence type="ECO:0000313" key="3">
    <source>
        <dbReference type="Proteomes" id="UP000219453"/>
    </source>
</evidence>
<accession>A0A285P8A1</accession>
<sequence>MELPNSRRQRVDAVPFVVVALLAGTATFSLGPGYLLTLGVALTPALAACVAATALTTAVAYHRFVWTARPDLRGELPVELRLRRLLYGGLALVGLVPLFALPLVL</sequence>
<proteinExistence type="predicted"/>
<evidence type="ECO:0000313" key="2">
    <source>
        <dbReference type="EMBL" id="SNZ17658.1"/>
    </source>
</evidence>
<protein>
    <submittedName>
        <fullName evidence="2">Uncharacterized protein</fullName>
    </submittedName>
</protein>
<organism evidence="2 3">
    <name type="scientific">Natronoarchaeum philippinense</name>
    <dbReference type="NCBI Taxonomy" id="558529"/>
    <lineage>
        <taxon>Archaea</taxon>
        <taxon>Methanobacteriati</taxon>
        <taxon>Methanobacteriota</taxon>
        <taxon>Stenosarchaea group</taxon>
        <taxon>Halobacteria</taxon>
        <taxon>Halobacteriales</taxon>
        <taxon>Natronoarchaeaceae</taxon>
    </lineage>
</organism>
<name>A0A285P8A1_NATPI</name>
<dbReference type="Proteomes" id="UP000219453">
    <property type="component" value="Unassembled WGS sequence"/>
</dbReference>
<keyword evidence="1" id="KW-1133">Transmembrane helix</keyword>
<reference evidence="2 3" key="1">
    <citation type="submission" date="2017-09" db="EMBL/GenBank/DDBJ databases">
        <authorList>
            <person name="Ehlers B."/>
            <person name="Leendertz F.H."/>
        </authorList>
    </citation>
    <scope>NUCLEOTIDE SEQUENCE [LARGE SCALE GENOMIC DNA]</scope>
    <source>
        <strain evidence="2 3">DSM 27208</strain>
    </source>
</reference>
<feature type="transmembrane region" description="Helical" evidence="1">
    <location>
        <begin position="85"/>
        <end position="104"/>
    </location>
</feature>
<feature type="transmembrane region" description="Helical" evidence="1">
    <location>
        <begin position="41"/>
        <end position="64"/>
    </location>
</feature>
<keyword evidence="1" id="KW-0812">Transmembrane</keyword>
<gene>
    <name evidence="2" type="ORF">SAMN06269185_3073</name>
</gene>
<keyword evidence="3" id="KW-1185">Reference proteome</keyword>
<dbReference type="RefSeq" id="WP_097009963.1">
    <property type="nucleotide sequence ID" value="NZ_OBEJ01000006.1"/>
</dbReference>
<dbReference type="EMBL" id="OBEJ01000006">
    <property type="protein sequence ID" value="SNZ17658.1"/>
    <property type="molecule type" value="Genomic_DNA"/>
</dbReference>
<feature type="transmembrane region" description="Helical" evidence="1">
    <location>
        <begin position="12"/>
        <end position="35"/>
    </location>
</feature>
<dbReference type="AlphaFoldDB" id="A0A285P8A1"/>
<dbReference type="OrthoDB" id="187492at2157"/>